<feature type="domain" description="Reverse transcriptase" evidence="1">
    <location>
        <begin position="110"/>
        <end position="226"/>
    </location>
</feature>
<dbReference type="AlphaFoldDB" id="A0A8H7VVY4"/>
<reference evidence="2" key="1">
    <citation type="submission" date="2021-01" db="EMBL/GenBank/DDBJ databases">
        <title>Metabolic potential, ecology and presence of endohyphal bacteria is reflected in genomic diversity of Mucoromycotina.</title>
        <authorList>
            <person name="Muszewska A."/>
            <person name="Okrasinska A."/>
            <person name="Steczkiewicz K."/>
            <person name="Drgas O."/>
            <person name="Orlowska M."/>
            <person name="Perlinska-Lenart U."/>
            <person name="Aleksandrzak-Piekarczyk T."/>
            <person name="Szatraj K."/>
            <person name="Zielenkiewicz U."/>
            <person name="Pilsyk S."/>
            <person name="Malc E."/>
            <person name="Mieczkowski P."/>
            <person name="Kruszewska J.S."/>
            <person name="Biernat P."/>
            <person name="Pawlowska J."/>
        </authorList>
    </citation>
    <scope>NUCLEOTIDE SEQUENCE</scope>
    <source>
        <strain evidence="2">WA0000018081</strain>
    </source>
</reference>
<evidence type="ECO:0000313" key="2">
    <source>
        <dbReference type="EMBL" id="KAG2230678.1"/>
    </source>
</evidence>
<proteinExistence type="predicted"/>
<comment type="caution">
    <text evidence="2">The sequence shown here is derived from an EMBL/GenBank/DDBJ whole genome shotgun (WGS) entry which is preliminary data.</text>
</comment>
<dbReference type="SUPFAM" id="SSF56672">
    <property type="entry name" value="DNA/RNA polymerases"/>
    <property type="match status" value="1"/>
</dbReference>
<sequence length="379" mass="43436">MYVNECEKLKDAFVKAKEEESSVEEELDLEKGRLKNSDNTVEFLSKTINDLSVKKNSLFQEIADLKTSMSAIPANHNRDMEKMMQNHFVTITKLKKENSALKDKLSDEFVFTKIRININGFISDPVDQGRGLRQGDPLSSILFNLALDPLLQSIVQDPTLPGIVPRPIPQLSSGSIPTPNALKSMAYADDIIIFLNTPFEFGTLLHHLKTYELASNGLNVSKTQVLSLSGNLLDLQWRELFQQSQIIEIYDRNSQIPLSYPGYFILQNPAQAKFIKDKLLGMVDQSFQPHFDRRLSFRGRATIVNTLILSKLWYYLRLLNPSDTFFKRLDSRIGTFVSNKKKLGRFSVQHLKQPIREGSLGIIDPRIQHTTLQLRWFYR</sequence>
<dbReference type="EMBL" id="JAEPRE010000189">
    <property type="protein sequence ID" value="KAG2230678.1"/>
    <property type="molecule type" value="Genomic_DNA"/>
</dbReference>
<gene>
    <name evidence="2" type="ORF">INT48_008019</name>
</gene>
<evidence type="ECO:0000313" key="3">
    <source>
        <dbReference type="Proteomes" id="UP000613177"/>
    </source>
</evidence>
<protein>
    <recommendedName>
        <fullName evidence="1">Reverse transcriptase domain-containing protein</fullName>
    </recommendedName>
</protein>
<dbReference type="Pfam" id="PF00078">
    <property type="entry name" value="RVT_1"/>
    <property type="match status" value="1"/>
</dbReference>
<dbReference type="PANTHER" id="PTHR31635">
    <property type="entry name" value="REVERSE TRANSCRIPTASE DOMAIN-CONTAINING PROTEIN-RELATED"/>
    <property type="match status" value="1"/>
</dbReference>
<dbReference type="PANTHER" id="PTHR31635:SF196">
    <property type="entry name" value="REVERSE TRANSCRIPTASE DOMAIN-CONTAINING PROTEIN-RELATED"/>
    <property type="match status" value="1"/>
</dbReference>
<dbReference type="Proteomes" id="UP000613177">
    <property type="component" value="Unassembled WGS sequence"/>
</dbReference>
<evidence type="ECO:0000259" key="1">
    <source>
        <dbReference type="Pfam" id="PF00078"/>
    </source>
</evidence>
<organism evidence="2 3">
    <name type="scientific">Thamnidium elegans</name>
    <dbReference type="NCBI Taxonomy" id="101142"/>
    <lineage>
        <taxon>Eukaryota</taxon>
        <taxon>Fungi</taxon>
        <taxon>Fungi incertae sedis</taxon>
        <taxon>Mucoromycota</taxon>
        <taxon>Mucoromycotina</taxon>
        <taxon>Mucoromycetes</taxon>
        <taxon>Mucorales</taxon>
        <taxon>Mucorineae</taxon>
        <taxon>Mucoraceae</taxon>
        <taxon>Thamnidium</taxon>
    </lineage>
</organism>
<name>A0A8H7VVY4_9FUNG</name>
<dbReference type="InterPro" id="IPR000477">
    <property type="entry name" value="RT_dom"/>
</dbReference>
<accession>A0A8H7VVY4</accession>
<keyword evidence="3" id="KW-1185">Reference proteome</keyword>
<dbReference type="InterPro" id="IPR043502">
    <property type="entry name" value="DNA/RNA_pol_sf"/>
</dbReference>